<keyword evidence="4" id="KW-1185">Reference proteome</keyword>
<evidence type="ECO:0000313" key="3">
    <source>
        <dbReference type="EnsemblProtists" id="PYU1_T014806"/>
    </source>
</evidence>
<dbReference type="EMBL" id="GL376569">
    <property type="status" value="NOT_ANNOTATED_CDS"/>
    <property type="molecule type" value="Genomic_DNA"/>
</dbReference>
<dbReference type="Proteomes" id="UP000019132">
    <property type="component" value="Unassembled WGS sequence"/>
</dbReference>
<reference evidence="4" key="2">
    <citation type="submission" date="2010-04" db="EMBL/GenBank/DDBJ databases">
        <authorList>
            <person name="Buell R."/>
            <person name="Hamilton J."/>
            <person name="Hostetler J."/>
        </authorList>
    </citation>
    <scope>NUCLEOTIDE SEQUENCE [LARGE SCALE GENOMIC DNA]</scope>
    <source>
        <strain evidence="4">DAOM:BR144</strain>
    </source>
</reference>
<evidence type="ECO:0000313" key="4">
    <source>
        <dbReference type="Proteomes" id="UP000019132"/>
    </source>
</evidence>
<dbReference type="InParanoid" id="K3XC57"/>
<feature type="transmembrane region" description="Helical" evidence="2">
    <location>
        <begin position="36"/>
        <end position="57"/>
    </location>
</feature>
<dbReference type="AlphaFoldDB" id="K3XC57"/>
<organism evidence="3 4">
    <name type="scientific">Globisporangium ultimum (strain ATCC 200006 / CBS 805.95 / DAOM BR144)</name>
    <name type="common">Pythium ultimum</name>
    <dbReference type="NCBI Taxonomy" id="431595"/>
    <lineage>
        <taxon>Eukaryota</taxon>
        <taxon>Sar</taxon>
        <taxon>Stramenopiles</taxon>
        <taxon>Oomycota</taxon>
        <taxon>Peronosporomycetes</taxon>
        <taxon>Pythiales</taxon>
        <taxon>Pythiaceae</taxon>
        <taxon>Globisporangium</taxon>
    </lineage>
</organism>
<keyword evidence="2" id="KW-0812">Transmembrane</keyword>
<keyword evidence="2" id="KW-0472">Membrane</keyword>
<keyword evidence="2" id="KW-1133">Transmembrane helix</keyword>
<protein>
    <submittedName>
        <fullName evidence="3">Uncharacterized protein</fullName>
    </submittedName>
</protein>
<sequence length="95" mass="10905">MASMVTPRPQFPPGHPMHGQPPTEEEERSRKRRVRIFQFVISMAALACAYKFFRWIASFKSAGRKALVAPPAPSMNRNLERIFQNTAVRNRALLH</sequence>
<accession>K3XC57</accession>
<name>K3XC57_GLOUD</name>
<evidence type="ECO:0000256" key="2">
    <source>
        <dbReference type="SAM" id="Phobius"/>
    </source>
</evidence>
<proteinExistence type="predicted"/>
<reference evidence="4" key="1">
    <citation type="journal article" date="2010" name="Genome Biol.">
        <title>Genome sequence of the necrotrophic plant pathogen Pythium ultimum reveals original pathogenicity mechanisms and effector repertoire.</title>
        <authorList>
            <person name="Levesque C.A."/>
            <person name="Brouwer H."/>
            <person name="Cano L."/>
            <person name="Hamilton J.P."/>
            <person name="Holt C."/>
            <person name="Huitema E."/>
            <person name="Raffaele S."/>
            <person name="Robideau G.P."/>
            <person name="Thines M."/>
            <person name="Win J."/>
            <person name="Zerillo M.M."/>
            <person name="Beakes G.W."/>
            <person name="Boore J.L."/>
            <person name="Busam D."/>
            <person name="Dumas B."/>
            <person name="Ferriera S."/>
            <person name="Fuerstenberg S.I."/>
            <person name="Gachon C.M."/>
            <person name="Gaulin E."/>
            <person name="Govers F."/>
            <person name="Grenville-Briggs L."/>
            <person name="Horner N."/>
            <person name="Hostetler J."/>
            <person name="Jiang R.H."/>
            <person name="Johnson J."/>
            <person name="Krajaejun T."/>
            <person name="Lin H."/>
            <person name="Meijer H.J."/>
            <person name="Moore B."/>
            <person name="Morris P."/>
            <person name="Phuntmart V."/>
            <person name="Puiu D."/>
            <person name="Shetty J."/>
            <person name="Stajich J.E."/>
            <person name="Tripathy S."/>
            <person name="Wawra S."/>
            <person name="van West P."/>
            <person name="Whitty B.R."/>
            <person name="Coutinho P.M."/>
            <person name="Henrissat B."/>
            <person name="Martin F."/>
            <person name="Thomas P.D."/>
            <person name="Tyler B.M."/>
            <person name="De Vries R.P."/>
            <person name="Kamoun S."/>
            <person name="Yandell M."/>
            <person name="Tisserat N."/>
            <person name="Buell C.R."/>
        </authorList>
    </citation>
    <scope>NUCLEOTIDE SEQUENCE</scope>
    <source>
        <strain evidence="4">DAOM:BR144</strain>
    </source>
</reference>
<dbReference type="OMA" id="LACAYKF"/>
<dbReference type="HOGENOM" id="CLU_2377434_0_0_1"/>
<feature type="region of interest" description="Disordered" evidence="1">
    <location>
        <begin position="1"/>
        <end position="30"/>
    </location>
</feature>
<dbReference type="eggNOG" id="ENOG502S06D">
    <property type="taxonomic scope" value="Eukaryota"/>
</dbReference>
<dbReference type="EnsemblProtists" id="PYU1_T014806">
    <property type="protein sequence ID" value="PYU1_T014806"/>
    <property type="gene ID" value="PYU1_G014775"/>
</dbReference>
<reference evidence="3" key="3">
    <citation type="submission" date="2015-02" db="UniProtKB">
        <authorList>
            <consortium name="EnsemblProtists"/>
        </authorList>
    </citation>
    <scope>IDENTIFICATION</scope>
    <source>
        <strain evidence="3">DAOM BR144</strain>
    </source>
</reference>
<dbReference type="VEuPathDB" id="FungiDB:PYU1_G014775"/>
<evidence type="ECO:0000256" key="1">
    <source>
        <dbReference type="SAM" id="MobiDB-lite"/>
    </source>
</evidence>